<name>A0ABX6YN95_9MICO</name>
<evidence type="ECO:0000313" key="2">
    <source>
        <dbReference type="EMBL" id="QPZ40282.1"/>
    </source>
</evidence>
<dbReference type="InterPro" id="IPR036812">
    <property type="entry name" value="NAD(P)_OxRdtase_dom_sf"/>
</dbReference>
<dbReference type="SUPFAM" id="SSF51430">
    <property type="entry name" value="NAD(P)-linked oxidoreductase"/>
    <property type="match status" value="1"/>
</dbReference>
<feature type="domain" description="NADP-dependent oxidoreductase" evidence="1">
    <location>
        <begin position="17"/>
        <end position="304"/>
    </location>
</feature>
<evidence type="ECO:0000313" key="3">
    <source>
        <dbReference type="Proteomes" id="UP000662814"/>
    </source>
</evidence>
<dbReference type="Gene3D" id="3.20.20.100">
    <property type="entry name" value="NADP-dependent oxidoreductase domain"/>
    <property type="match status" value="1"/>
</dbReference>
<protein>
    <submittedName>
        <fullName evidence="2">Aldo/keto reductase</fullName>
    </submittedName>
</protein>
<sequence length="307" mass="32728">MPVRRLLADTDLAVFPLAIGGSVFGWTASADDTDAILDRYAAAGGNFIDTADSYASGLSEVQIGRWIRHRGNRDEMVVATKIGRHADYRGLSRSTVIAAVDASLERLGTEWIDLLYLHEDDPNTPLEETLGAVRDLVDAGKVRAVGASALPVDRLIEARILAAAGYPRIVAFETEYSLANRTDFEGDRALVAGGQGLAVMPYFALASGFLTGKYRSRADFAGTTRAARASAHFTRRGVRILRALDSVAAAHGVGPATIALAWLLTRKAVCAPVVSASQPDQVDALVAAPRIALSRSQLLELDRASRG</sequence>
<dbReference type="InterPro" id="IPR050523">
    <property type="entry name" value="AKR_Detox_Biosynth"/>
</dbReference>
<dbReference type="Pfam" id="PF00248">
    <property type="entry name" value="Aldo_ket_red"/>
    <property type="match status" value="1"/>
</dbReference>
<proteinExistence type="predicted"/>
<dbReference type="EMBL" id="CP061169">
    <property type="protein sequence ID" value="QPZ40282.1"/>
    <property type="molecule type" value="Genomic_DNA"/>
</dbReference>
<accession>A0ABX6YN95</accession>
<reference evidence="2 3" key="1">
    <citation type="submission" date="2020-12" db="EMBL/GenBank/DDBJ databases">
        <title>Microbacterium sp. HY060.</title>
        <authorList>
            <person name="Zhou J."/>
        </authorList>
    </citation>
    <scope>NUCLEOTIDE SEQUENCE [LARGE SCALE GENOMIC DNA]</scope>
    <source>
        <strain evidence="2 3">HY60</strain>
    </source>
</reference>
<evidence type="ECO:0000259" key="1">
    <source>
        <dbReference type="Pfam" id="PF00248"/>
    </source>
</evidence>
<dbReference type="Proteomes" id="UP000662814">
    <property type="component" value="Chromosome"/>
</dbReference>
<gene>
    <name evidence="2" type="ORF">HCR76_09760</name>
</gene>
<dbReference type="PANTHER" id="PTHR43364:SF6">
    <property type="entry name" value="OXIDOREDUCTASE-RELATED"/>
    <property type="match status" value="1"/>
</dbReference>
<dbReference type="InterPro" id="IPR023210">
    <property type="entry name" value="NADP_OxRdtase_dom"/>
</dbReference>
<dbReference type="PANTHER" id="PTHR43364">
    <property type="entry name" value="NADH-SPECIFIC METHYLGLYOXAL REDUCTASE-RELATED"/>
    <property type="match status" value="1"/>
</dbReference>
<organism evidence="2 3">
    <name type="scientific">Paramicrobacterium chengjingii</name>
    <dbReference type="NCBI Taxonomy" id="2769067"/>
    <lineage>
        <taxon>Bacteria</taxon>
        <taxon>Bacillati</taxon>
        <taxon>Actinomycetota</taxon>
        <taxon>Actinomycetes</taxon>
        <taxon>Micrococcales</taxon>
        <taxon>Microbacteriaceae</taxon>
        <taxon>Paramicrobacterium</taxon>
    </lineage>
</organism>
<keyword evidence="3" id="KW-1185">Reference proteome</keyword>